<dbReference type="EMBL" id="CM046400">
    <property type="protein sequence ID" value="KAI8525964.1"/>
    <property type="molecule type" value="Genomic_DNA"/>
</dbReference>
<evidence type="ECO:0000313" key="1">
    <source>
        <dbReference type="EMBL" id="KAI8525964.1"/>
    </source>
</evidence>
<dbReference type="Proteomes" id="UP001062846">
    <property type="component" value="Chromosome 13"/>
</dbReference>
<protein>
    <submittedName>
        <fullName evidence="1">Uncharacterized protein</fullName>
    </submittedName>
</protein>
<gene>
    <name evidence="1" type="ORF">RHMOL_Rhmol13G0271300</name>
</gene>
<comment type="caution">
    <text evidence="1">The sequence shown here is derived from an EMBL/GenBank/DDBJ whole genome shotgun (WGS) entry which is preliminary data.</text>
</comment>
<keyword evidence="2" id="KW-1185">Reference proteome</keyword>
<name>A0ACC0LC58_RHOML</name>
<organism evidence="1 2">
    <name type="scientific">Rhododendron molle</name>
    <name type="common">Chinese azalea</name>
    <name type="synonym">Azalea mollis</name>
    <dbReference type="NCBI Taxonomy" id="49168"/>
    <lineage>
        <taxon>Eukaryota</taxon>
        <taxon>Viridiplantae</taxon>
        <taxon>Streptophyta</taxon>
        <taxon>Embryophyta</taxon>
        <taxon>Tracheophyta</taxon>
        <taxon>Spermatophyta</taxon>
        <taxon>Magnoliopsida</taxon>
        <taxon>eudicotyledons</taxon>
        <taxon>Gunneridae</taxon>
        <taxon>Pentapetalae</taxon>
        <taxon>asterids</taxon>
        <taxon>Ericales</taxon>
        <taxon>Ericaceae</taxon>
        <taxon>Ericoideae</taxon>
        <taxon>Rhodoreae</taxon>
        <taxon>Rhododendron</taxon>
    </lineage>
</organism>
<evidence type="ECO:0000313" key="2">
    <source>
        <dbReference type="Proteomes" id="UP001062846"/>
    </source>
</evidence>
<reference evidence="1" key="1">
    <citation type="submission" date="2022-02" db="EMBL/GenBank/DDBJ databases">
        <title>Plant Genome Project.</title>
        <authorList>
            <person name="Zhang R.-G."/>
        </authorList>
    </citation>
    <scope>NUCLEOTIDE SEQUENCE</scope>
    <source>
        <strain evidence="1">AT1</strain>
    </source>
</reference>
<accession>A0ACC0LC58</accession>
<proteinExistence type="predicted"/>
<sequence>MTSHTTGIKQLQRAGVWLVLSAISMAIAGIVEVKRKNQTPKPNIFFEDFVRFGAACSSSLVTFVVLGALRHLLSKLMSYNPVFYSCRSVV</sequence>